<reference evidence="1" key="1">
    <citation type="submission" date="2014-09" db="EMBL/GenBank/DDBJ databases">
        <authorList>
            <person name="Magalhaes I.L.F."/>
            <person name="Oliveira U."/>
            <person name="Santos F.R."/>
            <person name="Vidigal T.H.D.A."/>
            <person name="Brescovit A.D."/>
            <person name="Santos A.J."/>
        </authorList>
    </citation>
    <scope>NUCLEOTIDE SEQUENCE</scope>
    <source>
        <tissue evidence="1">Shoot tissue taken approximately 20 cm above the soil surface</tissue>
    </source>
</reference>
<reference evidence="1" key="2">
    <citation type="journal article" date="2015" name="Data Brief">
        <title>Shoot transcriptome of the giant reed, Arundo donax.</title>
        <authorList>
            <person name="Barrero R.A."/>
            <person name="Guerrero F.D."/>
            <person name="Moolhuijzen P."/>
            <person name="Goolsby J.A."/>
            <person name="Tidwell J."/>
            <person name="Bellgard S.E."/>
            <person name="Bellgard M.I."/>
        </authorList>
    </citation>
    <scope>NUCLEOTIDE SEQUENCE</scope>
    <source>
        <tissue evidence="1">Shoot tissue taken approximately 20 cm above the soil surface</tissue>
    </source>
</reference>
<proteinExistence type="predicted"/>
<name>A0A0A9BPK3_ARUDO</name>
<protein>
    <submittedName>
        <fullName evidence="1">Uncharacterized protein</fullName>
    </submittedName>
</protein>
<accession>A0A0A9BPK3</accession>
<evidence type="ECO:0000313" key="1">
    <source>
        <dbReference type="EMBL" id="JAD65311.1"/>
    </source>
</evidence>
<organism evidence="1">
    <name type="scientific">Arundo donax</name>
    <name type="common">Giant reed</name>
    <name type="synonym">Donax arundinaceus</name>
    <dbReference type="NCBI Taxonomy" id="35708"/>
    <lineage>
        <taxon>Eukaryota</taxon>
        <taxon>Viridiplantae</taxon>
        <taxon>Streptophyta</taxon>
        <taxon>Embryophyta</taxon>
        <taxon>Tracheophyta</taxon>
        <taxon>Spermatophyta</taxon>
        <taxon>Magnoliopsida</taxon>
        <taxon>Liliopsida</taxon>
        <taxon>Poales</taxon>
        <taxon>Poaceae</taxon>
        <taxon>PACMAD clade</taxon>
        <taxon>Arundinoideae</taxon>
        <taxon>Arundineae</taxon>
        <taxon>Arundo</taxon>
    </lineage>
</organism>
<sequence length="9" mass="1002">MVILLALTE</sequence>
<dbReference type="EMBL" id="GBRH01232584">
    <property type="protein sequence ID" value="JAD65311.1"/>
    <property type="molecule type" value="Transcribed_RNA"/>
</dbReference>